<dbReference type="PANTHER" id="PTHR10794">
    <property type="entry name" value="ABHYDROLASE DOMAIN-CONTAINING PROTEIN"/>
    <property type="match status" value="1"/>
</dbReference>
<evidence type="ECO:0000256" key="2">
    <source>
        <dbReference type="PIRSR" id="PIRSR005211-1"/>
    </source>
</evidence>
<evidence type="ECO:0000313" key="5">
    <source>
        <dbReference type="EMBL" id="KAK1361660.1"/>
    </source>
</evidence>
<dbReference type="PIRSF" id="PIRSF005211">
    <property type="entry name" value="Ab_hydro_YheT"/>
    <property type="match status" value="1"/>
</dbReference>
<comment type="caution">
    <text evidence="5">The sequence shown here is derived from an EMBL/GenBank/DDBJ whole genome shotgun (WGS) entry which is preliminary data.</text>
</comment>
<dbReference type="FunFam" id="3.40.50.1820:FF:000071">
    <property type="entry name" value="Embryogenesis-associated protein EMB8"/>
    <property type="match status" value="1"/>
</dbReference>
<reference evidence="5" key="2">
    <citation type="submission" date="2023-05" db="EMBL/GenBank/DDBJ databases">
        <authorList>
            <person name="Schelkunov M.I."/>
        </authorList>
    </citation>
    <scope>NUCLEOTIDE SEQUENCE</scope>
    <source>
        <strain evidence="5">Hsosn_3</strain>
        <tissue evidence="5">Leaf</tissue>
    </source>
</reference>
<dbReference type="AlphaFoldDB" id="A0AAD8H8Q1"/>
<dbReference type="SUPFAM" id="SSF53474">
    <property type="entry name" value="alpha/beta-Hydrolases"/>
    <property type="match status" value="1"/>
</dbReference>
<proteinExistence type="inferred from homology"/>
<evidence type="ECO:0000256" key="1">
    <source>
        <dbReference type="ARBA" id="ARBA00010884"/>
    </source>
</evidence>
<organism evidence="5 6">
    <name type="scientific">Heracleum sosnowskyi</name>
    <dbReference type="NCBI Taxonomy" id="360622"/>
    <lineage>
        <taxon>Eukaryota</taxon>
        <taxon>Viridiplantae</taxon>
        <taxon>Streptophyta</taxon>
        <taxon>Embryophyta</taxon>
        <taxon>Tracheophyta</taxon>
        <taxon>Spermatophyta</taxon>
        <taxon>Magnoliopsida</taxon>
        <taxon>eudicotyledons</taxon>
        <taxon>Gunneridae</taxon>
        <taxon>Pentapetalae</taxon>
        <taxon>asterids</taxon>
        <taxon>campanulids</taxon>
        <taxon>Apiales</taxon>
        <taxon>Apiaceae</taxon>
        <taxon>Apioideae</taxon>
        <taxon>apioid superclade</taxon>
        <taxon>Tordylieae</taxon>
        <taxon>Tordyliinae</taxon>
        <taxon>Heracleum</taxon>
    </lineage>
</organism>
<dbReference type="InterPro" id="IPR012020">
    <property type="entry name" value="ABHD4"/>
</dbReference>
<dbReference type="Proteomes" id="UP001237642">
    <property type="component" value="Unassembled WGS sequence"/>
</dbReference>
<dbReference type="GO" id="GO:0047372">
    <property type="term" value="F:monoacylglycerol lipase activity"/>
    <property type="evidence" value="ECO:0007669"/>
    <property type="project" value="TreeGrafter"/>
</dbReference>
<comment type="similarity">
    <text evidence="1">Belongs to the AB hydrolase superfamily. AB hydrolase 4 family.</text>
</comment>
<protein>
    <submittedName>
        <fullName evidence="5">Embryogenesis-associated protein EMB8</fullName>
    </submittedName>
</protein>
<dbReference type="InterPro" id="IPR050960">
    <property type="entry name" value="AB_hydrolase_4_sf"/>
</dbReference>
<dbReference type="PANTHER" id="PTHR10794:SF63">
    <property type="entry name" value="ALPHA_BETA HYDROLASE 1, ISOFORM A"/>
    <property type="match status" value="1"/>
</dbReference>
<evidence type="ECO:0000259" key="4">
    <source>
        <dbReference type="Pfam" id="PF00561"/>
    </source>
</evidence>
<feature type="active site" description="Charge relay system" evidence="2">
    <location>
        <position position="235"/>
    </location>
</feature>
<dbReference type="InterPro" id="IPR000073">
    <property type="entry name" value="AB_hydrolase_1"/>
</dbReference>
<keyword evidence="3" id="KW-0472">Membrane</keyword>
<keyword evidence="3" id="KW-1133">Transmembrane helix</keyword>
<name>A0AAD8H8Q1_9APIA</name>
<sequence length="486" mass="53428">MDVCAASIEVSPINGYKLLFKAVTMIPISHYVLGSLCVLVVFLYNFLEFHFLEDFLYGGSPVKLTYHSGSELYQAVVSKCRLLHGRYSSTPWLASPHLQTVLLENIGSPPAFTYTREIFHSSDGGTFALDWLRSSDVQRCSVDTSTANLKNDTTPIVVVVPGLTSDSSAAYVKSMSFNTAKCGKNVVVCNHRGMGGVPFTSSYCYNAGKTKDVGDVVNYLVDKYPMSPVFLVGTSIGANIVGKYLGEEGTNCPVAGAAVICAPWDLLIGARFLRRKLVQRVYDSVLATGLKGYARLHEAHFTKHANWEGIMQSRIIRQFDTHATCAVDNIETADTYYRWSSCASNVKDISVPLLCISSLDDPVCTAEAIPWDECRANRNVVLATTKHGGHLGYFEGVTASSLWWVRAVNEFLVVLQSSPLMHNPKAQQEQCSPQEARVNQGSNVSVTNRMIAMNLVEEPSKGRITQHGKLQELVLVSEQLQFPSKN</sequence>
<accession>A0AAD8H8Q1</accession>
<dbReference type="Gene3D" id="3.40.50.1820">
    <property type="entry name" value="alpha/beta hydrolase"/>
    <property type="match status" value="1"/>
</dbReference>
<dbReference type="InterPro" id="IPR029058">
    <property type="entry name" value="AB_hydrolase_fold"/>
</dbReference>
<evidence type="ECO:0000256" key="3">
    <source>
        <dbReference type="SAM" id="Phobius"/>
    </source>
</evidence>
<dbReference type="EMBL" id="JAUIZM010000010">
    <property type="protein sequence ID" value="KAK1361660.1"/>
    <property type="molecule type" value="Genomic_DNA"/>
</dbReference>
<gene>
    <name evidence="5" type="ORF">POM88_046134</name>
</gene>
<reference evidence="5" key="1">
    <citation type="submission" date="2023-02" db="EMBL/GenBank/DDBJ databases">
        <title>Genome of toxic invasive species Heracleum sosnowskyi carries increased number of genes despite the absence of recent whole-genome duplications.</title>
        <authorList>
            <person name="Schelkunov M."/>
            <person name="Shtratnikova V."/>
            <person name="Makarenko M."/>
            <person name="Klepikova A."/>
            <person name="Omelchenko D."/>
            <person name="Novikova G."/>
            <person name="Obukhova E."/>
            <person name="Bogdanov V."/>
            <person name="Penin A."/>
            <person name="Logacheva M."/>
        </authorList>
    </citation>
    <scope>NUCLEOTIDE SEQUENCE</scope>
    <source>
        <strain evidence="5">Hsosn_3</strain>
        <tissue evidence="5">Leaf</tissue>
    </source>
</reference>
<keyword evidence="3" id="KW-0812">Transmembrane</keyword>
<feature type="transmembrane region" description="Helical" evidence="3">
    <location>
        <begin position="28"/>
        <end position="47"/>
    </location>
</feature>
<feature type="active site" description="Charge relay system" evidence="2">
    <location>
        <position position="390"/>
    </location>
</feature>
<dbReference type="GO" id="GO:0034338">
    <property type="term" value="F:short-chain carboxylesterase activity"/>
    <property type="evidence" value="ECO:0007669"/>
    <property type="project" value="TreeGrafter"/>
</dbReference>
<dbReference type="Pfam" id="PF00561">
    <property type="entry name" value="Abhydrolase_1"/>
    <property type="match status" value="1"/>
</dbReference>
<keyword evidence="6" id="KW-1185">Reference proteome</keyword>
<feature type="active site" description="Charge relay system" evidence="2">
    <location>
        <position position="361"/>
    </location>
</feature>
<feature type="domain" description="AB hydrolase-1" evidence="4">
    <location>
        <begin position="155"/>
        <end position="396"/>
    </location>
</feature>
<evidence type="ECO:0000313" key="6">
    <source>
        <dbReference type="Proteomes" id="UP001237642"/>
    </source>
</evidence>